<feature type="transmembrane region" description="Helical" evidence="2">
    <location>
        <begin position="349"/>
        <end position="371"/>
    </location>
</feature>
<evidence type="ECO:0000256" key="2">
    <source>
        <dbReference type="SAM" id="Phobius"/>
    </source>
</evidence>
<evidence type="ECO:0000313" key="3">
    <source>
        <dbReference type="EMBL" id="EUD63984.1"/>
    </source>
</evidence>
<dbReference type="EMBL" id="KI965577">
    <property type="protein sequence ID" value="EUD63984.1"/>
    <property type="molecule type" value="Genomic_DNA"/>
</dbReference>
<sequence length="413" mass="46500">MGISLGQYIKNLWESNESRNESLTLESGSFKLSDLNTGGRPTNIRIPDERGPSGDSGAQMGQKHIRVRAIMVCKAMEGWMSNLSPGQGNGTQWGETTCEVTDLGEPYGTRILKKCPIDNAKESWTTMTSDSPLYLQQEKHRTFQGCIDVMSIMIKVYSAYTSSKVEEARSKGSEICQQISKELQEWGGSKVEKKIMDEWFLNKGAREGGGWLKIKNGESLSRQIGKLLDKMNFQITGVQCTRTEDQEKRYEDSCVYTKGLGCEMMGGDEETMTRSSAVRNDEELRINTKEPKLNIISSRVQDLIAKLKAEEQDQQREQKINEETRVFTEEMEKRTEALARELETGNKSLIVYISVSGIILSLLGLSVLIYFKRSSRSKSSRKKQRNFPKVGENFPRNKSGRGVISYTGIEAAK</sequence>
<reference evidence="3 4" key="1">
    <citation type="submission" date="2013-02" db="EMBL/GenBank/DDBJ databases">
        <title>The Genome Sequence of Plasmodium inui San Antonio 1.</title>
        <authorList>
            <consortium name="The Broad Institute Genome Sequencing Platform"/>
            <consortium name="The Broad Institute Genome Sequencing Center for Infectious Disease"/>
            <person name="Neafsey D."/>
            <person name="Cheeseman I."/>
            <person name="Volkman S."/>
            <person name="Adams J."/>
            <person name="Walker B."/>
            <person name="Young S.K."/>
            <person name="Zeng Q."/>
            <person name="Gargeya S."/>
            <person name="Fitzgerald M."/>
            <person name="Haas B."/>
            <person name="Abouelleil A."/>
            <person name="Alvarado L."/>
            <person name="Arachchi H.M."/>
            <person name="Berlin A.M."/>
            <person name="Chapman S.B."/>
            <person name="Dewar J."/>
            <person name="Goldberg J."/>
            <person name="Griggs A."/>
            <person name="Gujja S."/>
            <person name="Hansen M."/>
            <person name="Howarth C."/>
            <person name="Imamovic A."/>
            <person name="Larimer J."/>
            <person name="McCowan C."/>
            <person name="Murphy C."/>
            <person name="Neiman D."/>
            <person name="Pearson M."/>
            <person name="Priest M."/>
            <person name="Roberts A."/>
            <person name="Saif S."/>
            <person name="Shea T."/>
            <person name="Sisk P."/>
            <person name="Sykes S."/>
            <person name="Wortman J."/>
            <person name="Nusbaum C."/>
            <person name="Birren B."/>
        </authorList>
    </citation>
    <scope>NUCLEOTIDE SEQUENCE [LARGE SCALE GENOMIC DNA]</scope>
    <source>
        <strain evidence="3 4">San Antonio 1</strain>
    </source>
</reference>
<accession>W7A4E7</accession>
<proteinExistence type="predicted"/>
<dbReference type="VEuPathDB" id="PlasmoDB:C922_05636"/>
<evidence type="ECO:0000256" key="1">
    <source>
        <dbReference type="SAM" id="MobiDB-lite"/>
    </source>
</evidence>
<dbReference type="RefSeq" id="XP_008819429.1">
    <property type="nucleotide sequence ID" value="XM_008821207.1"/>
</dbReference>
<evidence type="ECO:0000313" key="4">
    <source>
        <dbReference type="Proteomes" id="UP000030640"/>
    </source>
</evidence>
<feature type="region of interest" description="Disordered" evidence="1">
    <location>
        <begin position="380"/>
        <end position="401"/>
    </location>
</feature>
<keyword evidence="2" id="KW-0472">Membrane</keyword>
<protein>
    <submittedName>
        <fullName evidence="3">Uncharacterized protein</fullName>
    </submittedName>
</protein>
<keyword evidence="2" id="KW-0812">Transmembrane</keyword>
<dbReference type="AlphaFoldDB" id="W7A4E7"/>
<keyword evidence="4" id="KW-1185">Reference proteome</keyword>
<feature type="region of interest" description="Disordered" evidence="1">
    <location>
        <begin position="34"/>
        <end position="61"/>
    </location>
</feature>
<dbReference type="GeneID" id="20040910"/>
<dbReference type="Proteomes" id="UP000030640">
    <property type="component" value="Unassembled WGS sequence"/>
</dbReference>
<name>W7A4E7_9APIC</name>
<organism evidence="3 4">
    <name type="scientific">Plasmodium inui San Antonio 1</name>
    <dbReference type="NCBI Taxonomy" id="1237626"/>
    <lineage>
        <taxon>Eukaryota</taxon>
        <taxon>Sar</taxon>
        <taxon>Alveolata</taxon>
        <taxon>Apicomplexa</taxon>
        <taxon>Aconoidasida</taxon>
        <taxon>Haemosporida</taxon>
        <taxon>Plasmodiidae</taxon>
        <taxon>Plasmodium</taxon>
        <taxon>Plasmodium (Plasmodium)</taxon>
    </lineage>
</organism>
<gene>
    <name evidence="3" type="ORF">C922_05636</name>
</gene>
<keyword evidence="2" id="KW-1133">Transmembrane helix</keyword>